<sequence>MCSETKPPHAIMICYPLQGHINPFINLAMKLASNGFTITFVHTEYVHQQITKAQSEETTDDQVDIFCEARKSGLDIKYTTLSDGLPLDFNRSLNFYQYLESVHNDFPSVVDEFVGNLIDSGHSCSSSETFLIADTFQSWPGTVSRKYNLVYVSLWTQPASIFTLYYHLDLLKEHGHVPFRGDHDEIISCIPGMKPTKMKDLMSFIRHPDLSPIMQLVHKIVFQAFEDVKKANFILYNTMEELEPEILSALNKKQPGFAIGPLCSTDFTNNLVSRSLWSESDCTQWLGSKNKGSVLYVSFGSLAQLDEHVFVEIAHGLLLSEMNFIWVLRPGIVKSENDIASLYTKLANDSEGRGLMVPWCRQNDVLSHHAIGGFLTHCGWNSILESMWWGVPMICSPFFGDQLTNRKLVVDDLKIGINLCDGEVITREEVAEKIKHLMTEKSCDGLFKEVQQVKKILVDAMSENGSSQENIQLFIKDLKDEMHKRCQ</sequence>
<reference evidence="6 7" key="1">
    <citation type="submission" date="2024-01" db="EMBL/GenBank/DDBJ databases">
        <title>The complete chloroplast genome sequence of Lithospermum erythrorhizon: insights into the phylogenetic relationship among Boraginaceae species and the maternal lineages of purple gromwells.</title>
        <authorList>
            <person name="Okada T."/>
            <person name="Watanabe K."/>
        </authorList>
    </citation>
    <scope>NUCLEOTIDE SEQUENCE [LARGE SCALE GENOMIC DNA]</scope>
</reference>
<dbReference type="Pfam" id="PF00201">
    <property type="entry name" value="UDPGT"/>
    <property type="match status" value="1"/>
</dbReference>
<dbReference type="Gene3D" id="3.40.50.2000">
    <property type="entry name" value="Glycogen Phosphorylase B"/>
    <property type="match status" value="2"/>
</dbReference>
<dbReference type="CDD" id="cd03784">
    <property type="entry name" value="GT1_Gtf-like"/>
    <property type="match status" value="1"/>
</dbReference>
<organism evidence="6 7">
    <name type="scientific">Lithospermum erythrorhizon</name>
    <name type="common">Purple gromwell</name>
    <name type="synonym">Lithospermum officinale var. erythrorhizon</name>
    <dbReference type="NCBI Taxonomy" id="34254"/>
    <lineage>
        <taxon>Eukaryota</taxon>
        <taxon>Viridiplantae</taxon>
        <taxon>Streptophyta</taxon>
        <taxon>Embryophyta</taxon>
        <taxon>Tracheophyta</taxon>
        <taxon>Spermatophyta</taxon>
        <taxon>Magnoliopsida</taxon>
        <taxon>eudicotyledons</taxon>
        <taxon>Gunneridae</taxon>
        <taxon>Pentapetalae</taxon>
        <taxon>asterids</taxon>
        <taxon>lamiids</taxon>
        <taxon>Boraginales</taxon>
        <taxon>Boraginaceae</taxon>
        <taxon>Boraginoideae</taxon>
        <taxon>Lithospermeae</taxon>
        <taxon>Lithospermum</taxon>
    </lineage>
</organism>
<dbReference type="PANTHER" id="PTHR11926">
    <property type="entry name" value="GLUCOSYL/GLUCURONOSYL TRANSFERASES"/>
    <property type="match status" value="1"/>
</dbReference>
<evidence type="ECO:0000313" key="7">
    <source>
        <dbReference type="Proteomes" id="UP001454036"/>
    </source>
</evidence>
<protein>
    <recommendedName>
        <fullName evidence="5">Glycosyltransferase</fullName>
        <ecNumber evidence="5">2.4.1.-</ecNumber>
    </recommendedName>
</protein>
<comment type="similarity">
    <text evidence="1 4">Belongs to the UDP-glycosyltransferase family.</text>
</comment>
<dbReference type="PROSITE" id="PS00375">
    <property type="entry name" value="UDPGT"/>
    <property type="match status" value="1"/>
</dbReference>
<evidence type="ECO:0000313" key="6">
    <source>
        <dbReference type="EMBL" id="GAA0149833.1"/>
    </source>
</evidence>
<name>A0AAV3PFF4_LITER</name>
<dbReference type="GO" id="GO:0080043">
    <property type="term" value="F:quercetin 3-O-glucosyltransferase activity"/>
    <property type="evidence" value="ECO:0007669"/>
    <property type="project" value="TreeGrafter"/>
</dbReference>
<dbReference type="EC" id="2.4.1.-" evidence="5"/>
<evidence type="ECO:0000256" key="2">
    <source>
        <dbReference type="ARBA" id="ARBA00022676"/>
    </source>
</evidence>
<dbReference type="InterPro" id="IPR035595">
    <property type="entry name" value="UDP_glycos_trans_CS"/>
</dbReference>
<dbReference type="EMBL" id="BAABME010001478">
    <property type="protein sequence ID" value="GAA0149833.1"/>
    <property type="molecule type" value="Genomic_DNA"/>
</dbReference>
<keyword evidence="3 4" id="KW-0808">Transferase</keyword>
<gene>
    <name evidence="6" type="ORF">LIER_08912</name>
</gene>
<dbReference type="FunFam" id="3.40.50.2000:FF:000078">
    <property type="entry name" value="Glycosyltransferase"/>
    <property type="match status" value="1"/>
</dbReference>
<dbReference type="InterPro" id="IPR002213">
    <property type="entry name" value="UDP_glucos_trans"/>
</dbReference>
<dbReference type="AlphaFoldDB" id="A0AAV3PFF4"/>
<keyword evidence="2 4" id="KW-0328">Glycosyltransferase</keyword>
<dbReference type="PANTHER" id="PTHR11926:SF774">
    <property type="entry name" value="UDP-GLYCOSYLTRANSFERASE 85A1-RELATED"/>
    <property type="match status" value="1"/>
</dbReference>
<evidence type="ECO:0000256" key="5">
    <source>
        <dbReference type="RuleBase" id="RU362057"/>
    </source>
</evidence>
<accession>A0AAV3PFF4</accession>
<dbReference type="SUPFAM" id="SSF53756">
    <property type="entry name" value="UDP-Glycosyltransferase/glycogen phosphorylase"/>
    <property type="match status" value="1"/>
</dbReference>
<dbReference type="GO" id="GO:0080044">
    <property type="term" value="F:quercetin 7-O-glucosyltransferase activity"/>
    <property type="evidence" value="ECO:0007669"/>
    <property type="project" value="TreeGrafter"/>
</dbReference>
<comment type="caution">
    <text evidence="6">The sequence shown here is derived from an EMBL/GenBank/DDBJ whole genome shotgun (WGS) entry which is preliminary data.</text>
</comment>
<proteinExistence type="inferred from homology"/>
<evidence type="ECO:0000256" key="1">
    <source>
        <dbReference type="ARBA" id="ARBA00009995"/>
    </source>
</evidence>
<evidence type="ECO:0000256" key="4">
    <source>
        <dbReference type="RuleBase" id="RU003718"/>
    </source>
</evidence>
<keyword evidence="7" id="KW-1185">Reference proteome</keyword>
<dbReference type="Proteomes" id="UP001454036">
    <property type="component" value="Unassembled WGS sequence"/>
</dbReference>
<evidence type="ECO:0000256" key="3">
    <source>
        <dbReference type="ARBA" id="ARBA00022679"/>
    </source>
</evidence>